<accession>A0A7X5U6D1</accession>
<evidence type="ECO:0000313" key="3">
    <source>
        <dbReference type="Proteomes" id="UP000547444"/>
    </source>
</evidence>
<proteinExistence type="predicted"/>
<dbReference type="Proteomes" id="UP000547444">
    <property type="component" value="Unassembled WGS sequence"/>
</dbReference>
<dbReference type="Pfam" id="PF13589">
    <property type="entry name" value="HATPase_c_3"/>
    <property type="match status" value="1"/>
</dbReference>
<dbReference type="SUPFAM" id="SSF55874">
    <property type="entry name" value="ATPase domain of HSP90 chaperone/DNA topoisomerase II/histidine kinase"/>
    <property type="match status" value="1"/>
</dbReference>
<sequence length="778" mass="87459">MVDEQVTISDESIDVTPHPRLLAVLGDIEFAPWQCLAELIDNAFDDFLTAPPDDVTPTVAITLPSRTSDHRDAQVWINDNGRGMSREHLNNALSAGWSSNARYGKLGLFGMGFNIATARLGNTTTIRTTRAGDPEWITVTIDLREMASQDNFIVPVIHEPKDDPAEHGTHIIVSDLKQEQHDLLSRQQNKIRDLLGDVYSYLLRERQFSLLVDGKAVQPLMPCIWGSDRFVVQRGEKYQAYVPINKQMPPLMACQSCGRWQDLASRECEECGSSDLEERERRITGWLGIQRYSHKSDFGIDFLRNGRKILLRDVSLFSWEDPNEPGARPEVEYPIEVPPEGRIVGEIHIDHVRVNYQKNAFERNTIEWKHVVRTLRGEGPLRPNIARAAGYSPNESPIGRLFTGYRRMDPGLKCLVPGDGSHAIHEKAREWAKLFRKGDPEYQDDHIWYEAAAQHDEPKVVVPDQANDTDEGSDTDARSRLDIPDPTDSQPQPGDPTPPRETEDQKQDRYRDSGSVLHDISGEYSLPGFGSSLKVTVYALNGTEVADTNGERVPVYVQQQRGTDVDVFVDFDHALFTEFGGDPREYAVLGIAEHIRDRRGSHQNLASIAADLMAKCLPDLRLTPSALGARAHSLLDRVRLAMRPVIAGNSEGFWSYVVETEQAAAEQRFAQEGLDGDWQQVRESGDWIRYASSAALSRLIQQRPGEFLDAKVFRASYSSFTDNHARALTVNRLIGYLNDVGQLAEHQTRRRPDELNRGKLSCRLLGDELVDTGDAPDD</sequence>
<reference evidence="2 3" key="1">
    <citation type="submission" date="2020-03" db="EMBL/GenBank/DDBJ databases">
        <title>Sequencing the genomes of 1000 actinobacteria strains.</title>
        <authorList>
            <person name="Klenk H.-P."/>
        </authorList>
    </citation>
    <scope>NUCLEOTIDE SEQUENCE [LARGE SCALE GENOMIC DNA]</scope>
    <source>
        <strain evidence="2 3">DSM 44556</strain>
    </source>
</reference>
<dbReference type="InterPro" id="IPR036890">
    <property type="entry name" value="HATPase_C_sf"/>
</dbReference>
<dbReference type="EMBL" id="JAANOW010000005">
    <property type="protein sequence ID" value="NIH99247.1"/>
    <property type="molecule type" value="Genomic_DNA"/>
</dbReference>
<evidence type="ECO:0008006" key="4">
    <source>
        <dbReference type="Google" id="ProtNLM"/>
    </source>
</evidence>
<protein>
    <recommendedName>
        <fullName evidence="4">ATP-binding protein</fullName>
    </recommendedName>
</protein>
<dbReference type="AlphaFoldDB" id="A0A7X5U6D1"/>
<feature type="compositionally biased region" description="Basic and acidic residues" evidence="1">
    <location>
        <begin position="498"/>
        <end position="511"/>
    </location>
</feature>
<keyword evidence="3" id="KW-1185">Reference proteome</keyword>
<gene>
    <name evidence="2" type="ORF">FHU31_006271</name>
</gene>
<dbReference type="Gene3D" id="3.30.565.10">
    <property type="entry name" value="Histidine kinase-like ATPase, C-terminal domain"/>
    <property type="match status" value="1"/>
</dbReference>
<name>A0A7X5U6D1_9MYCO</name>
<evidence type="ECO:0000313" key="2">
    <source>
        <dbReference type="EMBL" id="NIH99247.1"/>
    </source>
</evidence>
<feature type="region of interest" description="Disordered" evidence="1">
    <location>
        <begin position="453"/>
        <end position="511"/>
    </location>
</feature>
<evidence type="ECO:0000256" key="1">
    <source>
        <dbReference type="SAM" id="MobiDB-lite"/>
    </source>
</evidence>
<dbReference type="RefSeq" id="WP_167165127.1">
    <property type="nucleotide sequence ID" value="NZ_JAANOW010000005.1"/>
</dbReference>
<organism evidence="2 3">
    <name type="scientific">Mycolicibacterium fluoranthenivorans</name>
    <dbReference type="NCBI Taxonomy" id="258505"/>
    <lineage>
        <taxon>Bacteria</taxon>
        <taxon>Bacillati</taxon>
        <taxon>Actinomycetota</taxon>
        <taxon>Actinomycetes</taxon>
        <taxon>Mycobacteriales</taxon>
        <taxon>Mycobacteriaceae</taxon>
        <taxon>Mycolicibacterium</taxon>
    </lineage>
</organism>
<comment type="caution">
    <text evidence="2">The sequence shown here is derived from an EMBL/GenBank/DDBJ whole genome shotgun (WGS) entry which is preliminary data.</text>
</comment>